<sequence>MADAAEGKRVKLCVTGLRGLPGVMGGVETHSEQLYPRIASMGDALEIVVLGRRGYVEDGRREWRGVVVQPLWAVRNKYLETLLHTAASIFHARFREHADVIHIHAVGSGLLTPLARMLGMRVLATHHGQDYKREKWNAVAKFALRTGEALSALSANRIITVSASSARALAARFPSRSKAILHIPNGASLPEPTRPVAEILAEFGLTPGGYILAVGRLDRGKRFQDLIAAHAKVPDAPPLLIAGGADHEDRFTRDLTAKASERVIFAGRRSLEDLGALYRACGLFVLPSAHEGLPISALEALVAGAPMLLSDIGPNLDLGLPPECYFRMGAVDELAGKLAQRDSHLGYEVFRPKSNDLVRQYDWNEVASRTRDVIMELAIRDGSGPRPRA</sequence>
<feature type="domain" description="Glycosyltransferase subfamily 4-like N-terminal" evidence="2">
    <location>
        <begin position="24"/>
        <end position="187"/>
    </location>
</feature>
<dbReference type="InterPro" id="IPR028098">
    <property type="entry name" value="Glyco_trans_4-like_N"/>
</dbReference>
<dbReference type="EMBL" id="JAEHHL010000002">
    <property type="protein sequence ID" value="MBK0398730.1"/>
    <property type="molecule type" value="Genomic_DNA"/>
</dbReference>
<dbReference type="Proteomes" id="UP000655420">
    <property type="component" value="Unassembled WGS sequence"/>
</dbReference>
<dbReference type="GO" id="GO:0016757">
    <property type="term" value="F:glycosyltransferase activity"/>
    <property type="evidence" value="ECO:0007669"/>
    <property type="project" value="InterPro"/>
</dbReference>
<reference evidence="3" key="1">
    <citation type="submission" date="2020-12" db="EMBL/GenBank/DDBJ databases">
        <title>Bacterial taxonomy.</title>
        <authorList>
            <person name="Pan X."/>
        </authorList>
    </citation>
    <scope>NUCLEOTIDE SEQUENCE</scope>
    <source>
        <strain evidence="3">M0105</strain>
    </source>
</reference>
<evidence type="ECO:0000259" key="1">
    <source>
        <dbReference type="Pfam" id="PF00534"/>
    </source>
</evidence>
<dbReference type="InterPro" id="IPR001296">
    <property type="entry name" value="Glyco_trans_1"/>
</dbReference>
<dbReference type="Gene3D" id="3.40.50.2000">
    <property type="entry name" value="Glycogen Phosphorylase B"/>
    <property type="match status" value="2"/>
</dbReference>
<dbReference type="PANTHER" id="PTHR46401">
    <property type="entry name" value="GLYCOSYLTRANSFERASE WBBK-RELATED"/>
    <property type="match status" value="1"/>
</dbReference>
<protein>
    <submittedName>
        <fullName evidence="3">Glycosyltransferase family 4 protein</fullName>
    </submittedName>
</protein>
<accession>A0A8J7M6Q5</accession>
<dbReference type="Pfam" id="PF13439">
    <property type="entry name" value="Glyco_transf_4"/>
    <property type="match status" value="1"/>
</dbReference>
<gene>
    <name evidence="3" type="ORF">H0I76_05985</name>
</gene>
<dbReference type="RefSeq" id="WP_200608281.1">
    <property type="nucleotide sequence ID" value="NZ_JAEHHL010000002.1"/>
</dbReference>
<proteinExistence type="predicted"/>
<organism evidence="3 4">
    <name type="scientific">Thermohalobaculum xanthum</name>
    <dbReference type="NCBI Taxonomy" id="2753746"/>
    <lineage>
        <taxon>Bacteria</taxon>
        <taxon>Pseudomonadati</taxon>
        <taxon>Pseudomonadota</taxon>
        <taxon>Alphaproteobacteria</taxon>
        <taxon>Rhodobacterales</taxon>
        <taxon>Paracoccaceae</taxon>
        <taxon>Thermohalobaculum</taxon>
    </lineage>
</organism>
<comment type="caution">
    <text evidence="3">The sequence shown here is derived from an EMBL/GenBank/DDBJ whole genome shotgun (WGS) entry which is preliminary data.</text>
</comment>
<dbReference type="CDD" id="cd03801">
    <property type="entry name" value="GT4_PimA-like"/>
    <property type="match status" value="1"/>
</dbReference>
<evidence type="ECO:0000313" key="4">
    <source>
        <dbReference type="Proteomes" id="UP000655420"/>
    </source>
</evidence>
<evidence type="ECO:0000259" key="2">
    <source>
        <dbReference type="Pfam" id="PF13439"/>
    </source>
</evidence>
<dbReference type="PANTHER" id="PTHR46401:SF8">
    <property type="entry name" value="BLL6006 PROTEIN"/>
    <property type="match status" value="1"/>
</dbReference>
<name>A0A8J7M6Q5_9RHOB</name>
<keyword evidence="4" id="KW-1185">Reference proteome</keyword>
<dbReference type="AlphaFoldDB" id="A0A8J7M6Q5"/>
<dbReference type="Pfam" id="PF00534">
    <property type="entry name" value="Glycos_transf_1"/>
    <property type="match status" value="1"/>
</dbReference>
<dbReference type="SUPFAM" id="SSF53756">
    <property type="entry name" value="UDP-Glycosyltransferase/glycogen phosphorylase"/>
    <property type="match status" value="1"/>
</dbReference>
<evidence type="ECO:0000313" key="3">
    <source>
        <dbReference type="EMBL" id="MBK0398730.1"/>
    </source>
</evidence>
<feature type="domain" description="Glycosyl transferase family 1" evidence="1">
    <location>
        <begin position="210"/>
        <end position="317"/>
    </location>
</feature>